<keyword evidence="3" id="KW-1185">Reference proteome</keyword>
<evidence type="ECO:0000313" key="2">
    <source>
        <dbReference type="EMBL" id="KFB10740.1"/>
    </source>
</evidence>
<evidence type="ECO:0000313" key="3">
    <source>
        <dbReference type="Proteomes" id="UP000053675"/>
    </source>
</evidence>
<protein>
    <submittedName>
        <fullName evidence="2">Putative lipoprotein</fullName>
    </submittedName>
</protein>
<name>A0A084UCQ4_9HYPH</name>
<dbReference type="STRING" id="472175.EL18_01780"/>
<accession>A0A084UCQ4</accession>
<dbReference type="PROSITE" id="PS51257">
    <property type="entry name" value="PROKAR_LIPOPROTEIN"/>
    <property type="match status" value="1"/>
</dbReference>
<comment type="caution">
    <text evidence="2">The sequence shown here is derived from an EMBL/GenBank/DDBJ whole genome shotgun (WGS) entry which is preliminary data.</text>
</comment>
<organism evidence="2 3">
    <name type="scientific">Nitratireductor basaltis</name>
    <dbReference type="NCBI Taxonomy" id="472175"/>
    <lineage>
        <taxon>Bacteria</taxon>
        <taxon>Pseudomonadati</taxon>
        <taxon>Pseudomonadota</taxon>
        <taxon>Alphaproteobacteria</taxon>
        <taxon>Hyphomicrobiales</taxon>
        <taxon>Phyllobacteriaceae</taxon>
        <taxon>Nitratireductor</taxon>
    </lineage>
</organism>
<evidence type="ECO:0000256" key="1">
    <source>
        <dbReference type="SAM" id="SignalP"/>
    </source>
</evidence>
<keyword evidence="1" id="KW-0732">Signal</keyword>
<gene>
    <name evidence="2" type="ORF">EL18_01780</name>
</gene>
<reference evidence="2 3" key="1">
    <citation type="submission" date="2014-05" db="EMBL/GenBank/DDBJ databases">
        <title>Draft Genome Sequence of Nitratireductor basaltis Strain UMTGB225, A Marine Bacterium Isolated from Green Barrel Tunicate.</title>
        <authorList>
            <person name="Gan H.Y."/>
        </authorList>
    </citation>
    <scope>NUCLEOTIDE SEQUENCE [LARGE SCALE GENOMIC DNA]</scope>
    <source>
        <strain evidence="2 3">UMTGB225</strain>
    </source>
</reference>
<dbReference type="Proteomes" id="UP000053675">
    <property type="component" value="Unassembled WGS sequence"/>
</dbReference>
<feature type="signal peptide" evidence="1">
    <location>
        <begin position="1"/>
        <end position="22"/>
    </location>
</feature>
<dbReference type="RefSeq" id="WP_036481917.1">
    <property type="nucleotide sequence ID" value="NZ_JMQM01000001.1"/>
</dbReference>
<keyword evidence="2" id="KW-0449">Lipoprotein</keyword>
<dbReference type="EMBL" id="JMQM01000001">
    <property type="protein sequence ID" value="KFB10740.1"/>
    <property type="molecule type" value="Genomic_DNA"/>
</dbReference>
<sequence length="195" mass="20234">MSSWSKNAVVASALLLSAFALTACQQGGGASGVNLGLGGNKAAQTAEAPEGAVLESELRAFCPPVTLREGTAYFRTYEKGADGDDDAVIYQASIADVTRSCRYEGDNILMTVAVAGKIVPGPKGRAGTINMPIRVASLQGQSVLDSNLYRHQVAISDTAGATQFVFTDTNVVVPKSTGQAARVLVGYDEGPYDTP</sequence>
<proteinExistence type="predicted"/>
<dbReference type="AlphaFoldDB" id="A0A084UCQ4"/>
<dbReference type="OrthoDB" id="8446614at2"/>
<dbReference type="eggNOG" id="ENOG5031W17">
    <property type="taxonomic scope" value="Bacteria"/>
</dbReference>
<dbReference type="PATRIC" id="fig|472175.3.peg.1789"/>
<feature type="chain" id="PRO_5001783174" evidence="1">
    <location>
        <begin position="23"/>
        <end position="195"/>
    </location>
</feature>